<feature type="transmembrane region" description="Helical" evidence="2">
    <location>
        <begin position="171"/>
        <end position="192"/>
    </location>
</feature>
<feature type="compositionally biased region" description="Basic and acidic residues" evidence="1">
    <location>
        <begin position="7"/>
        <end position="16"/>
    </location>
</feature>
<evidence type="ECO:0008006" key="5">
    <source>
        <dbReference type="Google" id="ProtNLM"/>
    </source>
</evidence>
<keyword evidence="2" id="KW-1133">Transmembrane helix</keyword>
<evidence type="ECO:0000313" key="4">
    <source>
        <dbReference type="Proteomes" id="UP001212326"/>
    </source>
</evidence>
<keyword evidence="2" id="KW-0472">Membrane</keyword>
<organism evidence="3 4">
    <name type="scientific">Streptomyces camelliae</name>
    <dbReference type="NCBI Taxonomy" id="3004093"/>
    <lineage>
        <taxon>Bacteria</taxon>
        <taxon>Bacillati</taxon>
        <taxon>Actinomycetota</taxon>
        <taxon>Actinomycetes</taxon>
        <taxon>Kitasatosporales</taxon>
        <taxon>Streptomycetaceae</taxon>
        <taxon>Streptomyces</taxon>
    </lineage>
</organism>
<reference evidence="3 4" key="1">
    <citation type="submission" date="2022-12" db="EMBL/GenBank/DDBJ databases">
        <authorList>
            <person name="Mo P."/>
        </authorList>
    </citation>
    <scope>NUCLEOTIDE SEQUENCE [LARGE SCALE GENOMIC DNA]</scope>
    <source>
        <strain evidence="3 4">HUAS 2-6</strain>
    </source>
</reference>
<protein>
    <recommendedName>
        <fullName evidence="5">Integral membrane protein</fullName>
    </recommendedName>
</protein>
<evidence type="ECO:0000313" key="3">
    <source>
        <dbReference type="EMBL" id="WBO63697.1"/>
    </source>
</evidence>
<feature type="transmembrane region" description="Helical" evidence="2">
    <location>
        <begin position="138"/>
        <end position="159"/>
    </location>
</feature>
<sequence>MGTKTEAGAEARKDDETAVEAATEDEAARAEALEEDAEQEEPGEEKAVDEDAVDEDGVDEDGVDEDGVEPEAKVPSGVGQGAGAVVSAALGLVSLSGGWIGTVAGAREQLVGQLRTSSTASVATQIKAVYGNAWHSTALWAGLFALAALLTGVVVLARPAFGTPGRPQAHWIRSVAWAGVSLGVIGLLLAVLKYSDALLGLPSAG</sequence>
<dbReference type="Proteomes" id="UP001212326">
    <property type="component" value="Chromosome"/>
</dbReference>
<keyword evidence="4" id="KW-1185">Reference proteome</keyword>
<name>A0ABY7NZV1_9ACTN</name>
<keyword evidence="2" id="KW-0812">Transmembrane</keyword>
<accession>A0ABY7NZV1</accession>
<evidence type="ECO:0000256" key="2">
    <source>
        <dbReference type="SAM" id="Phobius"/>
    </source>
</evidence>
<proteinExistence type="predicted"/>
<evidence type="ECO:0000256" key="1">
    <source>
        <dbReference type="SAM" id="MobiDB-lite"/>
    </source>
</evidence>
<gene>
    <name evidence="3" type="ORF">O1G22_13095</name>
</gene>
<dbReference type="EMBL" id="CP115300">
    <property type="protein sequence ID" value="WBO63697.1"/>
    <property type="molecule type" value="Genomic_DNA"/>
</dbReference>
<feature type="region of interest" description="Disordered" evidence="1">
    <location>
        <begin position="1"/>
        <end position="79"/>
    </location>
</feature>
<dbReference type="RefSeq" id="WP_270081518.1">
    <property type="nucleotide sequence ID" value="NZ_CP115300.1"/>
</dbReference>
<feature type="compositionally biased region" description="Acidic residues" evidence="1">
    <location>
        <begin position="33"/>
        <end position="69"/>
    </location>
</feature>